<protein>
    <submittedName>
        <fullName evidence="1">Uncharacterized protein</fullName>
    </submittedName>
</protein>
<gene>
    <name evidence="1" type="ORF">J2W43_005184</name>
</gene>
<dbReference type="RefSeq" id="WP_310367056.1">
    <property type="nucleotide sequence ID" value="NZ_JAVDVC010000013.1"/>
</dbReference>
<reference evidence="1" key="1">
    <citation type="submission" date="2023-07" db="EMBL/GenBank/DDBJ databases">
        <title>Sorghum-associated microbial communities from plants grown in Nebraska, USA.</title>
        <authorList>
            <person name="Schachtman D."/>
        </authorList>
    </citation>
    <scope>NUCLEOTIDE SEQUENCE</scope>
    <source>
        <strain evidence="1">3432</strain>
    </source>
</reference>
<accession>A0AAW8MGB3</accession>
<dbReference type="EMBL" id="JAVDVC010000013">
    <property type="protein sequence ID" value="MDR6961171.1"/>
    <property type="molecule type" value="Genomic_DNA"/>
</dbReference>
<proteinExistence type="predicted"/>
<evidence type="ECO:0000313" key="2">
    <source>
        <dbReference type="Proteomes" id="UP001252613"/>
    </source>
</evidence>
<organism evidence="1 2">
    <name type="scientific">Pseudomonas brassicacearum</name>
    <dbReference type="NCBI Taxonomy" id="930166"/>
    <lineage>
        <taxon>Bacteria</taxon>
        <taxon>Pseudomonadati</taxon>
        <taxon>Pseudomonadota</taxon>
        <taxon>Gammaproteobacteria</taxon>
        <taxon>Pseudomonadales</taxon>
        <taxon>Pseudomonadaceae</taxon>
        <taxon>Pseudomonas</taxon>
    </lineage>
</organism>
<comment type="caution">
    <text evidence="1">The sequence shown here is derived from an EMBL/GenBank/DDBJ whole genome shotgun (WGS) entry which is preliminary data.</text>
</comment>
<dbReference type="AlphaFoldDB" id="A0AAW8MGB3"/>
<sequence>MKTGKVQFSVDNASKTTVYESDMDVALYVQSGDFLQVLGQLYIVTKKVWRFDRDSGALEPYYGLQILNPSQQP</sequence>
<evidence type="ECO:0000313" key="1">
    <source>
        <dbReference type="EMBL" id="MDR6961171.1"/>
    </source>
</evidence>
<name>A0AAW8MGB3_9PSED</name>
<dbReference type="Proteomes" id="UP001252613">
    <property type="component" value="Unassembled WGS sequence"/>
</dbReference>